<dbReference type="PROSITE" id="PS51272">
    <property type="entry name" value="SLH"/>
    <property type="match status" value="2"/>
</dbReference>
<dbReference type="Pfam" id="PF00395">
    <property type="entry name" value="SLH"/>
    <property type="match status" value="2"/>
</dbReference>
<dbReference type="Proteomes" id="UP001300012">
    <property type="component" value="Unassembled WGS sequence"/>
</dbReference>
<feature type="chain" id="PRO_5047059564" evidence="1">
    <location>
        <begin position="24"/>
        <end position="889"/>
    </location>
</feature>
<evidence type="ECO:0000259" key="2">
    <source>
        <dbReference type="PROSITE" id="PS51272"/>
    </source>
</evidence>
<reference evidence="3 4" key="1">
    <citation type="submission" date="2022-08" db="EMBL/GenBank/DDBJ databases">
        <title>Paenibacillus endoradicis sp. nov., Paenibacillus radicibacter sp. nov and Paenibacillus pararadicis sp. nov., three cold-adapted plant growth-promoting bacteria isolated from root of Larix gmelinii in Great Khingan.</title>
        <authorList>
            <person name="Xue H."/>
        </authorList>
    </citation>
    <scope>NUCLEOTIDE SEQUENCE [LARGE SCALE GENOMIC DNA]</scope>
    <source>
        <strain evidence="3 4">N5-1-1-5</strain>
    </source>
</reference>
<dbReference type="Gene3D" id="2.120.10.30">
    <property type="entry name" value="TolB, C-terminal domain"/>
    <property type="match status" value="1"/>
</dbReference>
<gene>
    <name evidence="3" type="ORF">NV381_23445</name>
</gene>
<dbReference type="RefSeq" id="WP_258215713.1">
    <property type="nucleotide sequence ID" value="NZ_JANQBD010000018.1"/>
</dbReference>
<organism evidence="3 4">
    <name type="scientific">Paenibacillus radicis</name>
    <name type="common">ex Xue et al. 2023</name>
    <dbReference type="NCBI Taxonomy" id="2972489"/>
    <lineage>
        <taxon>Bacteria</taxon>
        <taxon>Bacillati</taxon>
        <taxon>Bacillota</taxon>
        <taxon>Bacilli</taxon>
        <taxon>Bacillales</taxon>
        <taxon>Paenibacillaceae</taxon>
        <taxon>Paenibacillus</taxon>
    </lineage>
</organism>
<evidence type="ECO:0000313" key="3">
    <source>
        <dbReference type="EMBL" id="MCR8634150.1"/>
    </source>
</evidence>
<dbReference type="PANTHER" id="PTHR43308:SF5">
    <property type="entry name" value="S-LAYER PROTEIN _ PEPTIDOGLYCAN ENDO-BETA-N-ACETYLGLUCOSAMINIDASE"/>
    <property type="match status" value="1"/>
</dbReference>
<accession>A0ABT1YLT1</accession>
<evidence type="ECO:0000313" key="4">
    <source>
        <dbReference type="Proteomes" id="UP001300012"/>
    </source>
</evidence>
<dbReference type="InterPro" id="IPR051465">
    <property type="entry name" value="Cell_Envelope_Struct_Comp"/>
</dbReference>
<dbReference type="PANTHER" id="PTHR43308">
    <property type="entry name" value="OUTER MEMBRANE PROTEIN ALPHA-RELATED"/>
    <property type="match status" value="1"/>
</dbReference>
<dbReference type="SUPFAM" id="SSF63825">
    <property type="entry name" value="YWTD domain"/>
    <property type="match status" value="1"/>
</dbReference>
<feature type="domain" description="SLH" evidence="2">
    <location>
        <begin position="32"/>
        <end position="95"/>
    </location>
</feature>
<protein>
    <submittedName>
        <fullName evidence="3">S-layer homology domain-containing protein</fullName>
    </submittedName>
</protein>
<proteinExistence type="predicted"/>
<dbReference type="EMBL" id="JANQBD010000018">
    <property type="protein sequence ID" value="MCR8634150.1"/>
    <property type="molecule type" value="Genomic_DNA"/>
</dbReference>
<feature type="signal peptide" evidence="1">
    <location>
        <begin position="1"/>
        <end position="23"/>
    </location>
</feature>
<keyword evidence="4" id="KW-1185">Reference proteome</keyword>
<dbReference type="InterPro" id="IPR001119">
    <property type="entry name" value="SLH_dom"/>
</dbReference>
<comment type="caution">
    <text evidence="3">The sequence shown here is derived from an EMBL/GenBank/DDBJ whole genome shotgun (WGS) entry which is preliminary data.</text>
</comment>
<sequence length="889" mass="99352">MKVYKTMPKLMMAVILLSALSHIDEPRVAALDKSSFTDLPESHWSFKAVQEMYGKKIVEGYPDGTFRPNQTLTRAEFAALLYKTAQLNEKKADSATVFKDVDSSAWYKPYADALKGTFVQNSLKSETEVFNPDAPALREDVAAAIVRLRGWAGGKPADLQSKFNDFNSISEGAAQDLAAAVERGIISGYEDGTIRGKAALTRVEAAVVLTKAFSEEISSSTEQEQAKKSEAAAQIPEVPIKTQALNPKPIYAIVDLLGEDVGVTYKGNLYDSGRSVLDKLPITNLTVDSQGNIYFVQTTKGFSVSFSTIERLNVDAHLASTVETVDDSMIASLSGPLFDKMREQKLITKHDLTPIKILASVNSSEKQFIVNWINGKFWSLFSFSDKKIALVNTIKGTTMTTQDFIIQHPNGDYLFSDITNGNVQRIKPGDGENEQIAAVGFSGKPLTALVQGELLYILDPGSKTIIKVDLQLRKVVEKIAVQADNIVFAAVKDNQFYISTGKNLLSVDLAGRIEPFLEEKQLVYNDLSSSNISFSNTRNQPGIMEISEFAFEPSGNIVFLDNQSSNIRRLRFVKEQTIEPKPLTVAQTANRLAKPKADFINQDIGYQKDEQGNMVISMVNNEQGNLYVLEKKRPLNRLRLWSQDSFTWESMDYFFGLKFDYYDAQQKRLDPMMYTFTGGLYFDERNKMIYRTAWSQDLNIASINAIAPEAITVGYMVDKGPITEKDFIAFNGTGQMVVSDVSQGELWFIDRDRKGYKLLPSEVGLEIRYSGKSTAAIWDEQKLSVLDTGNKTLTQVKINDHQYAAQIADLKIEGTIDAVSTHEDKFYVMSGTVLYCIETNGSISWTEDLAGYLRERKLIHKMSMDLNGRLMLLDERGNLQRVQLYEAKK</sequence>
<keyword evidence="1" id="KW-0732">Signal</keyword>
<feature type="domain" description="SLH" evidence="2">
    <location>
        <begin position="160"/>
        <end position="223"/>
    </location>
</feature>
<evidence type="ECO:0000256" key="1">
    <source>
        <dbReference type="SAM" id="SignalP"/>
    </source>
</evidence>
<name>A0ABT1YLT1_9BACL</name>
<dbReference type="InterPro" id="IPR011042">
    <property type="entry name" value="6-blade_b-propeller_TolB-like"/>
</dbReference>